<evidence type="ECO:0000256" key="2">
    <source>
        <dbReference type="ARBA" id="ARBA00022679"/>
    </source>
</evidence>
<dbReference type="GO" id="GO:0005634">
    <property type="term" value="C:nucleus"/>
    <property type="evidence" value="ECO:0007669"/>
    <property type="project" value="TreeGrafter"/>
</dbReference>
<dbReference type="OrthoDB" id="20524at2759"/>
<dbReference type="PROSITE" id="PS00107">
    <property type="entry name" value="PROTEIN_KINASE_ATP"/>
    <property type="match status" value="1"/>
</dbReference>
<feature type="domain" description="Protein kinase" evidence="8">
    <location>
        <begin position="195"/>
        <end position="460"/>
    </location>
</feature>
<keyword evidence="1" id="KW-0723">Serine/threonine-protein kinase</keyword>
<dbReference type="PROSITE" id="PS50011">
    <property type="entry name" value="PROTEIN_KINASE_DOM"/>
    <property type="match status" value="1"/>
</dbReference>
<dbReference type="GO" id="GO:0007094">
    <property type="term" value="P:mitotic spindle assembly checkpoint signaling"/>
    <property type="evidence" value="ECO:0007669"/>
    <property type="project" value="TreeGrafter"/>
</dbReference>
<keyword evidence="5 6" id="KW-0067">ATP-binding</keyword>
<organism evidence="9 10">
    <name type="scientific">Cercopithifilaria johnstoni</name>
    <dbReference type="NCBI Taxonomy" id="2874296"/>
    <lineage>
        <taxon>Eukaryota</taxon>
        <taxon>Metazoa</taxon>
        <taxon>Ecdysozoa</taxon>
        <taxon>Nematoda</taxon>
        <taxon>Chromadorea</taxon>
        <taxon>Rhabditida</taxon>
        <taxon>Spirurina</taxon>
        <taxon>Spiruromorpha</taxon>
        <taxon>Filarioidea</taxon>
        <taxon>Onchocercidae</taxon>
        <taxon>Cercopithifilaria</taxon>
    </lineage>
</organism>
<accession>A0A8J2M3S0</accession>
<evidence type="ECO:0000313" key="9">
    <source>
        <dbReference type="EMBL" id="CAG9539313.1"/>
    </source>
</evidence>
<dbReference type="PROSITE" id="PS00108">
    <property type="entry name" value="PROTEIN_KINASE_ST"/>
    <property type="match status" value="1"/>
</dbReference>
<dbReference type="GO" id="GO:0005524">
    <property type="term" value="F:ATP binding"/>
    <property type="evidence" value="ECO:0007669"/>
    <property type="project" value="UniProtKB-UniRule"/>
</dbReference>
<dbReference type="EMBL" id="CAKAEH010001770">
    <property type="protein sequence ID" value="CAG9539313.1"/>
    <property type="molecule type" value="Genomic_DNA"/>
</dbReference>
<keyword evidence="2" id="KW-0808">Transferase</keyword>
<dbReference type="SUPFAM" id="SSF56112">
    <property type="entry name" value="Protein kinase-like (PK-like)"/>
    <property type="match status" value="1"/>
</dbReference>
<keyword evidence="10" id="KW-1185">Reference proteome</keyword>
<evidence type="ECO:0000256" key="6">
    <source>
        <dbReference type="PROSITE-ProRule" id="PRU10141"/>
    </source>
</evidence>
<protein>
    <recommendedName>
        <fullName evidence="8">Protein kinase domain-containing protein</fullName>
    </recommendedName>
</protein>
<sequence length="521" mass="58872">MSTSDLRERLRKLAERTARELQASQNKKEQSDQSTQSDGDNENSVFTAPTHTRMARTVPIKLLENINMIKTPTVLEFAIQDSSQEPNINVEPAVACASAIRNARTGTSDTRLEPIITASKSPDKIEKTNDLVARRNRSVTRSAEKNSQKRTVSAHVEQSTGPNGDSVATSTALRRSESASNSRPNRYIYVNSHPYIVIDLLGKGGSSKVYQVLDERQKKLRAVKCVDLSEADHSSRSAYLNEIKLLLSLKDTGCVVEMSDYELRGDFLYVVMEKGDTDLATFLKTRRNQIDDIFIRFYWSEMLKCVRTIHEKDIVHSDLKPANFLLVGGNLKLIDFGIASAIPMNKTSVIKDTQMGTLSYMPPEAIAGPSASLHDGKEIYRVRKKCDVWALGCILYNMVYGHTPYQMWTNPIQKMHAILNKPVVFEKIEDADLMDVLKRCLTKDPDQRSTVEELQKHPYLTRKVRKCMDESILLQDDSDLIKVAEDLRNSTPRTSARKLRDLMQRRGPRSARKDVGTNKFT</sequence>
<feature type="region of interest" description="Disordered" evidence="7">
    <location>
        <begin position="492"/>
        <end position="521"/>
    </location>
</feature>
<dbReference type="CDD" id="cd14131">
    <property type="entry name" value="PKc_Mps1"/>
    <property type="match status" value="1"/>
</dbReference>
<dbReference type="GO" id="GO:0098813">
    <property type="term" value="P:nuclear chromosome segregation"/>
    <property type="evidence" value="ECO:0007669"/>
    <property type="project" value="UniProtKB-ARBA"/>
</dbReference>
<dbReference type="SMART" id="SM00220">
    <property type="entry name" value="S_TKc"/>
    <property type="match status" value="1"/>
</dbReference>
<name>A0A8J2M3S0_9BILA</name>
<evidence type="ECO:0000259" key="8">
    <source>
        <dbReference type="PROSITE" id="PS50011"/>
    </source>
</evidence>
<keyword evidence="4" id="KW-0418">Kinase</keyword>
<dbReference type="Gene3D" id="3.30.200.20">
    <property type="entry name" value="Phosphorylase Kinase, domain 1"/>
    <property type="match status" value="1"/>
</dbReference>
<feature type="region of interest" description="Disordered" evidence="7">
    <location>
        <begin position="135"/>
        <end position="182"/>
    </location>
</feature>
<dbReference type="InterPro" id="IPR027084">
    <property type="entry name" value="Mps1_cat"/>
</dbReference>
<dbReference type="PANTHER" id="PTHR22974">
    <property type="entry name" value="MIXED LINEAGE PROTEIN KINASE"/>
    <property type="match status" value="1"/>
</dbReference>
<dbReference type="GO" id="GO:0000776">
    <property type="term" value="C:kinetochore"/>
    <property type="evidence" value="ECO:0007669"/>
    <property type="project" value="TreeGrafter"/>
</dbReference>
<dbReference type="GO" id="GO:0004712">
    <property type="term" value="F:protein serine/threonine/tyrosine kinase activity"/>
    <property type="evidence" value="ECO:0007669"/>
    <property type="project" value="TreeGrafter"/>
</dbReference>
<reference evidence="9" key="1">
    <citation type="submission" date="2021-09" db="EMBL/GenBank/DDBJ databases">
        <authorList>
            <consortium name="Pathogen Informatics"/>
        </authorList>
    </citation>
    <scope>NUCLEOTIDE SEQUENCE</scope>
</reference>
<evidence type="ECO:0000256" key="7">
    <source>
        <dbReference type="SAM" id="MobiDB-lite"/>
    </source>
</evidence>
<dbReference type="PANTHER" id="PTHR22974:SF21">
    <property type="entry name" value="DUAL SPECIFICITY PROTEIN KINASE TTK"/>
    <property type="match status" value="1"/>
</dbReference>
<feature type="compositionally biased region" description="Polar residues" evidence="7">
    <location>
        <begin position="32"/>
        <end position="48"/>
    </location>
</feature>
<dbReference type="GO" id="GO:0034501">
    <property type="term" value="P:protein localization to kinetochore"/>
    <property type="evidence" value="ECO:0007669"/>
    <property type="project" value="TreeGrafter"/>
</dbReference>
<comment type="caution">
    <text evidence="9">The sequence shown here is derived from an EMBL/GenBank/DDBJ whole genome shotgun (WGS) entry which is preliminary data.</text>
</comment>
<dbReference type="InterPro" id="IPR017441">
    <property type="entry name" value="Protein_kinase_ATP_BS"/>
</dbReference>
<feature type="compositionally biased region" description="Polar residues" evidence="7">
    <location>
        <begin position="156"/>
        <end position="182"/>
    </location>
</feature>
<feature type="region of interest" description="Disordered" evidence="7">
    <location>
        <begin position="1"/>
        <end position="48"/>
    </location>
</feature>
<keyword evidence="3 6" id="KW-0547">Nucleotide-binding</keyword>
<dbReference type="Proteomes" id="UP000746747">
    <property type="component" value="Unassembled WGS sequence"/>
</dbReference>
<dbReference type="GO" id="GO:0004674">
    <property type="term" value="F:protein serine/threonine kinase activity"/>
    <property type="evidence" value="ECO:0007669"/>
    <property type="project" value="UniProtKB-KW"/>
</dbReference>
<evidence type="ECO:0000256" key="1">
    <source>
        <dbReference type="ARBA" id="ARBA00022527"/>
    </source>
</evidence>
<feature type="binding site" evidence="6">
    <location>
        <position position="224"/>
    </location>
    <ligand>
        <name>ATP</name>
        <dbReference type="ChEBI" id="CHEBI:30616"/>
    </ligand>
</feature>
<dbReference type="InterPro" id="IPR008271">
    <property type="entry name" value="Ser/Thr_kinase_AS"/>
</dbReference>
<proteinExistence type="predicted"/>
<gene>
    <name evidence="9" type="ORF">CJOHNSTONI_LOCUS8922</name>
</gene>
<dbReference type="Gene3D" id="1.10.510.10">
    <property type="entry name" value="Transferase(Phosphotransferase) domain 1"/>
    <property type="match status" value="1"/>
</dbReference>
<feature type="compositionally biased region" description="Basic and acidic residues" evidence="7">
    <location>
        <begin position="1"/>
        <end position="19"/>
    </location>
</feature>
<dbReference type="InterPro" id="IPR011009">
    <property type="entry name" value="Kinase-like_dom_sf"/>
</dbReference>
<dbReference type="GO" id="GO:0033316">
    <property type="term" value="P:meiotic spindle assembly checkpoint signaling"/>
    <property type="evidence" value="ECO:0007669"/>
    <property type="project" value="TreeGrafter"/>
</dbReference>
<dbReference type="InterPro" id="IPR000719">
    <property type="entry name" value="Prot_kinase_dom"/>
</dbReference>
<evidence type="ECO:0000313" key="10">
    <source>
        <dbReference type="Proteomes" id="UP000746747"/>
    </source>
</evidence>
<feature type="compositionally biased region" description="Basic and acidic residues" evidence="7">
    <location>
        <begin position="511"/>
        <end position="521"/>
    </location>
</feature>
<evidence type="ECO:0000256" key="4">
    <source>
        <dbReference type="ARBA" id="ARBA00022777"/>
    </source>
</evidence>
<dbReference type="FunFam" id="3.30.200.20:FF:000131">
    <property type="entry name" value="Dual specificity protein kinase TTK"/>
    <property type="match status" value="1"/>
</dbReference>
<dbReference type="AlphaFoldDB" id="A0A8J2M3S0"/>
<evidence type="ECO:0000256" key="3">
    <source>
        <dbReference type="ARBA" id="ARBA00022741"/>
    </source>
</evidence>
<dbReference type="Pfam" id="PF00069">
    <property type="entry name" value="Pkinase"/>
    <property type="match status" value="1"/>
</dbReference>
<evidence type="ECO:0000256" key="5">
    <source>
        <dbReference type="ARBA" id="ARBA00022840"/>
    </source>
</evidence>